<dbReference type="PANTHER" id="PTHR42685">
    <property type="entry name" value="GERANYLGERANYL DIPHOSPHATE REDUCTASE"/>
    <property type="match status" value="1"/>
</dbReference>
<dbReference type="KEGG" id="mul:MUL_0979"/>
<dbReference type="EMBL" id="CP000325">
    <property type="protein sequence ID" value="ABL03594.1"/>
    <property type="molecule type" value="Genomic_DNA"/>
</dbReference>
<feature type="region of interest" description="Disordered" evidence="1">
    <location>
        <begin position="399"/>
        <end position="422"/>
    </location>
</feature>
<evidence type="ECO:0000259" key="2">
    <source>
        <dbReference type="Pfam" id="PF01494"/>
    </source>
</evidence>
<dbReference type="GO" id="GO:0071949">
    <property type="term" value="F:FAD binding"/>
    <property type="evidence" value="ECO:0007669"/>
    <property type="project" value="InterPro"/>
</dbReference>
<feature type="region of interest" description="Disordered" evidence="1">
    <location>
        <begin position="341"/>
        <end position="369"/>
    </location>
</feature>
<evidence type="ECO:0000256" key="1">
    <source>
        <dbReference type="SAM" id="MobiDB-lite"/>
    </source>
</evidence>
<dbReference type="AlphaFoldDB" id="A0PMM5"/>
<accession>A0PMM5</accession>
<evidence type="ECO:0000313" key="4">
    <source>
        <dbReference type="Proteomes" id="UP000000765"/>
    </source>
</evidence>
<dbReference type="InterPro" id="IPR002938">
    <property type="entry name" value="FAD-bd"/>
</dbReference>
<proteinExistence type="predicted"/>
<dbReference type="HOGENOM" id="CLU_053670_1_0_11"/>
<dbReference type="eggNOG" id="COG0644">
    <property type="taxonomic scope" value="Bacteria"/>
</dbReference>
<gene>
    <name evidence="3" type="ordered locus">MUL_0979</name>
</gene>
<feature type="domain" description="FAD-binding" evidence="2">
    <location>
        <begin position="5"/>
        <end position="161"/>
    </location>
</feature>
<dbReference type="InterPro" id="IPR050407">
    <property type="entry name" value="Geranylgeranyl_reductase"/>
</dbReference>
<sequence length="422" mass="44485">MTTYDTDVLVVGGGPGGLATALNARKRGLSVIVADPRESPIDKACGEGLMPGGLAELKSLDVDPAGVPFQGIAYVSQQRRAEARFRTGPGRGVRRTTVHATLAARAKEQDAEWIRTRVTDVVQDAHGVTAAGVRAKWLVAADGLHSAVRRAVGITATAGTPRRYGVRRHYRVPAWSEFVEVHWSPWGEAYVTPVEPDLVGVAILSRQRPEIDWFPWLAQQLRGASPGAARGCGPLRQVVSRRVAGRVLLVGDAAGYEDALTGEGITLAVKQAAAAVRAIADNDPASYEAAWHRVTRSYRWLTRGLVLASAPRPARRAIVPACALLPPVFPVWGKYPGKLTAQSGGHQADAAHPGHRLIPAPPKPSLPARIQIGPIPSAAHCQPSAPGVPLLPSAPAAPLPNWPYPPAPPEAAPPPAPPGPPG</sequence>
<organism evidence="3 4">
    <name type="scientific">Mycobacterium ulcerans (strain Agy99)</name>
    <dbReference type="NCBI Taxonomy" id="362242"/>
    <lineage>
        <taxon>Bacteria</taxon>
        <taxon>Bacillati</taxon>
        <taxon>Actinomycetota</taxon>
        <taxon>Actinomycetes</taxon>
        <taxon>Mycobacteriales</taxon>
        <taxon>Mycobacteriaceae</taxon>
        <taxon>Mycobacterium</taxon>
        <taxon>Mycobacterium ulcerans group</taxon>
    </lineage>
</organism>
<reference evidence="3 4" key="1">
    <citation type="journal article" date="2007" name="Genome Res.">
        <title>Reductive evolution and niche adaptation inferred from the genome of Mycobacterium ulcerans, the causative agent of Buruli ulcer.</title>
        <authorList>
            <person name="Stinear T.P."/>
            <person name="Seemann T."/>
            <person name="Pidot S."/>
            <person name="Frigui W."/>
            <person name="Reysset G."/>
            <person name="Garnier T."/>
            <person name="Meurice G."/>
            <person name="Simon D."/>
            <person name="Bouchier C."/>
            <person name="Ma L."/>
            <person name="Tichit M."/>
            <person name="Porter J.L."/>
            <person name="Ryan J."/>
            <person name="Johnson P.D."/>
            <person name="Davies J.K."/>
            <person name="Jenkin G.A."/>
            <person name="Small P.L."/>
            <person name="Jones L.M."/>
            <person name="Tekaia F."/>
            <person name="Laval F."/>
            <person name="Daffe M."/>
            <person name="Parkhill J."/>
            <person name="Cole S.T."/>
        </authorList>
    </citation>
    <scope>NUCLEOTIDE SEQUENCE [LARGE SCALE GENOMIC DNA]</scope>
    <source>
        <strain evidence="3 4">Agy99</strain>
    </source>
</reference>
<dbReference type="FunFam" id="3.50.50.60:FF:000313">
    <property type="entry name" value="Possible oxidoreductase"/>
    <property type="match status" value="1"/>
</dbReference>
<dbReference type="PRINTS" id="PR00420">
    <property type="entry name" value="RNGMNOXGNASE"/>
</dbReference>
<dbReference type="SUPFAM" id="SSF51905">
    <property type="entry name" value="FAD/NAD(P)-binding domain"/>
    <property type="match status" value="1"/>
</dbReference>
<evidence type="ECO:0000313" key="3">
    <source>
        <dbReference type="EMBL" id="ABL03594.1"/>
    </source>
</evidence>
<protein>
    <submittedName>
        <fullName evidence="3">Oxidoreductase</fullName>
    </submittedName>
</protein>
<dbReference type="InterPro" id="IPR036188">
    <property type="entry name" value="FAD/NAD-bd_sf"/>
</dbReference>
<dbReference type="Proteomes" id="UP000000765">
    <property type="component" value="Chromosome"/>
</dbReference>
<name>A0PMM5_MYCUA</name>
<dbReference type="Gene3D" id="3.50.50.60">
    <property type="entry name" value="FAD/NAD(P)-binding domain"/>
    <property type="match status" value="1"/>
</dbReference>
<dbReference type="Pfam" id="PF01494">
    <property type="entry name" value="FAD_binding_3"/>
    <property type="match status" value="1"/>
</dbReference>
<dbReference type="PANTHER" id="PTHR42685:SF19">
    <property type="entry name" value="POSSIBLE OXIDOREDUCTASE"/>
    <property type="match status" value="1"/>
</dbReference>